<name>A0AAQ3PPL3_PASNO</name>
<gene>
    <name evidence="2" type="ORF">U9M48_006678</name>
</gene>
<dbReference type="InterPro" id="IPR006580">
    <property type="entry name" value="Znf_TTF"/>
</dbReference>
<protein>
    <recommendedName>
        <fullName evidence="1">TTF-type domain-containing protein</fullName>
    </recommendedName>
</protein>
<organism evidence="2 3">
    <name type="scientific">Paspalum notatum var. saurae</name>
    <dbReference type="NCBI Taxonomy" id="547442"/>
    <lineage>
        <taxon>Eukaryota</taxon>
        <taxon>Viridiplantae</taxon>
        <taxon>Streptophyta</taxon>
        <taxon>Embryophyta</taxon>
        <taxon>Tracheophyta</taxon>
        <taxon>Spermatophyta</taxon>
        <taxon>Magnoliopsida</taxon>
        <taxon>Liliopsida</taxon>
        <taxon>Poales</taxon>
        <taxon>Poaceae</taxon>
        <taxon>PACMAD clade</taxon>
        <taxon>Panicoideae</taxon>
        <taxon>Andropogonodae</taxon>
        <taxon>Paspaleae</taxon>
        <taxon>Paspalinae</taxon>
        <taxon>Paspalum</taxon>
    </lineage>
</organism>
<dbReference type="EMBL" id="CP144746">
    <property type="protein sequence ID" value="WVZ56099.1"/>
    <property type="molecule type" value="Genomic_DNA"/>
</dbReference>
<dbReference type="PANTHER" id="PTHR45749:SF34">
    <property type="entry name" value="ZINC FINGER MYM-TYPE PROTEIN 1-LIKE"/>
    <property type="match status" value="1"/>
</dbReference>
<dbReference type="PANTHER" id="PTHR45749">
    <property type="match status" value="1"/>
</dbReference>
<dbReference type="InterPro" id="IPR012337">
    <property type="entry name" value="RNaseH-like_sf"/>
</dbReference>
<dbReference type="Proteomes" id="UP001341281">
    <property type="component" value="Chromosome 02"/>
</dbReference>
<accession>A0AAQ3PPL3</accession>
<reference evidence="2 3" key="1">
    <citation type="submission" date="2024-02" db="EMBL/GenBank/DDBJ databases">
        <title>High-quality chromosome-scale genome assembly of Pensacola bahiagrass (Paspalum notatum Flugge var. saurae).</title>
        <authorList>
            <person name="Vega J.M."/>
            <person name="Podio M."/>
            <person name="Orjuela J."/>
            <person name="Siena L.A."/>
            <person name="Pessino S.C."/>
            <person name="Combes M.C."/>
            <person name="Mariac C."/>
            <person name="Albertini E."/>
            <person name="Pupilli F."/>
            <person name="Ortiz J.P.A."/>
            <person name="Leblanc O."/>
        </authorList>
    </citation>
    <scope>NUCLEOTIDE SEQUENCE [LARGE SCALE GENOMIC DNA]</scope>
    <source>
        <strain evidence="2">R1</strain>
        <tissue evidence="2">Leaf</tissue>
    </source>
</reference>
<dbReference type="SMART" id="SM00597">
    <property type="entry name" value="ZnF_TTF"/>
    <property type="match status" value="1"/>
</dbReference>
<evidence type="ECO:0000259" key="1">
    <source>
        <dbReference type="SMART" id="SM00597"/>
    </source>
</evidence>
<evidence type="ECO:0000313" key="3">
    <source>
        <dbReference type="Proteomes" id="UP001341281"/>
    </source>
</evidence>
<feature type="domain" description="TTF-type" evidence="1">
    <location>
        <begin position="50"/>
        <end position="144"/>
    </location>
</feature>
<dbReference type="InterPro" id="IPR025398">
    <property type="entry name" value="DUF4371"/>
</dbReference>
<keyword evidence="3" id="KW-1185">Reference proteome</keyword>
<sequence>MDDIVIDPGLRKPIDEFHHDIRDDAKRAYLAMGPCQPIGHKFPRTEGKTQTRGFVQSWFKEFEWLEYSIAKDAAYCFYCYLFKPSRANDFGNDVFTKVGYKNWKKAKDMFKEHAQAIDGCHNIARQRAIDFKNQRQSVGRVWSRTSTLREVQYKGRLTVMLGIARFLLLQALAFRGHNESKTSSNKGNFLEMLEWYSKKDPNVAMVTSDNALGNNQMTCPEVQKDLARACAEETSEVIKSEIGDRYFSVLVDEARDASIKEQMALVVRYVDDKGQVIERFLGIQHVPDTTAASEGYDGASNMRGQFHGLQRLVLDENPYAFYIYCFAHQLVVVSIAKCCGSIYDFFNYTTLIVTTVSDSCKRKDQLLQDHHEKLVEQLDSGAIFSGRGKNQETSLARPGDTRWGTHHRTLVRLKLMWHSVLEVLENIFEDANDGEKRTQASGLIERMETFEFVFILHLMIKVLGKTQDLSQCLQRKNQNIVRAIGLISAV</sequence>
<dbReference type="SUPFAM" id="SSF53098">
    <property type="entry name" value="Ribonuclease H-like"/>
    <property type="match status" value="1"/>
</dbReference>
<dbReference type="AlphaFoldDB" id="A0AAQ3PPL3"/>
<evidence type="ECO:0000313" key="2">
    <source>
        <dbReference type="EMBL" id="WVZ56099.1"/>
    </source>
</evidence>
<proteinExistence type="predicted"/>
<dbReference type="Pfam" id="PF14291">
    <property type="entry name" value="DUF4371"/>
    <property type="match status" value="1"/>
</dbReference>